<gene>
    <name evidence="1" type="ORF">CR513_02191</name>
</gene>
<dbReference type="AlphaFoldDB" id="A0A371ID33"/>
<dbReference type="EMBL" id="QJKJ01000375">
    <property type="protein sequence ID" value="RDY12951.1"/>
    <property type="molecule type" value="Genomic_DNA"/>
</dbReference>
<reference evidence="1" key="1">
    <citation type="submission" date="2018-05" db="EMBL/GenBank/DDBJ databases">
        <title>Draft genome of Mucuna pruriens seed.</title>
        <authorList>
            <person name="Nnadi N.E."/>
            <person name="Vos R."/>
            <person name="Hasami M.H."/>
            <person name="Devisetty U.K."/>
            <person name="Aguiy J.C."/>
        </authorList>
    </citation>
    <scope>NUCLEOTIDE SEQUENCE [LARGE SCALE GENOMIC DNA]</scope>
    <source>
        <strain evidence="1">JCA_2017</strain>
    </source>
</reference>
<name>A0A371ID33_MUCPR</name>
<dbReference type="Proteomes" id="UP000257109">
    <property type="component" value="Unassembled WGS sequence"/>
</dbReference>
<feature type="non-terminal residue" evidence="1">
    <location>
        <position position="1"/>
    </location>
</feature>
<dbReference type="PROSITE" id="PS51257">
    <property type="entry name" value="PROKAR_LIPOPROTEIN"/>
    <property type="match status" value="1"/>
</dbReference>
<comment type="caution">
    <text evidence="1">The sequence shown here is derived from an EMBL/GenBank/DDBJ whole genome shotgun (WGS) entry which is preliminary data.</text>
</comment>
<evidence type="ECO:0000313" key="1">
    <source>
        <dbReference type="EMBL" id="RDY12951.1"/>
    </source>
</evidence>
<evidence type="ECO:0000313" key="2">
    <source>
        <dbReference type="Proteomes" id="UP000257109"/>
    </source>
</evidence>
<organism evidence="1 2">
    <name type="scientific">Mucuna pruriens</name>
    <name type="common">Velvet bean</name>
    <name type="synonym">Dolichos pruriens</name>
    <dbReference type="NCBI Taxonomy" id="157652"/>
    <lineage>
        <taxon>Eukaryota</taxon>
        <taxon>Viridiplantae</taxon>
        <taxon>Streptophyta</taxon>
        <taxon>Embryophyta</taxon>
        <taxon>Tracheophyta</taxon>
        <taxon>Spermatophyta</taxon>
        <taxon>Magnoliopsida</taxon>
        <taxon>eudicotyledons</taxon>
        <taxon>Gunneridae</taxon>
        <taxon>Pentapetalae</taxon>
        <taxon>rosids</taxon>
        <taxon>fabids</taxon>
        <taxon>Fabales</taxon>
        <taxon>Fabaceae</taxon>
        <taxon>Papilionoideae</taxon>
        <taxon>50 kb inversion clade</taxon>
        <taxon>NPAAA clade</taxon>
        <taxon>indigoferoid/millettioid clade</taxon>
        <taxon>Phaseoleae</taxon>
        <taxon>Mucuna</taxon>
    </lineage>
</organism>
<accession>A0A371ID33</accession>
<protein>
    <submittedName>
        <fullName evidence="1">Uncharacterized protein</fullName>
    </submittedName>
</protein>
<feature type="non-terminal residue" evidence="1">
    <location>
        <position position="191"/>
    </location>
</feature>
<keyword evidence="2" id="KW-1185">Reference proteome</keyword>
<sequence length="191" mass="22373">MFRDRCPKLKRFTIHVVSLTSSSYGCDHTRRRNHLHKKKMNDLLYTNKKIVALPFNDIHFDDEWITEEGVNVDEENVELEQPQGEVIQLWMLLILTIWFLMPMLLMNNYEEELNDDGDDSGDLGNDTCYAIKYVRVSRACIDLFEVLDFPSLLGVGACRKKWNGIKGKRQENVLEKDDKSLTWKNFVVNDI</sequence>
<proteinExistence type="predicted"/>